<comment type="subcellular location">
    <subcellularLocation>
        <location evidence="1">Cytoplasm</location>
    </subcellularLocation>
</comment>
<dbReference type="Proteomes" id="UP000298860">
    <property type="component" value="Unassembled WGS sequence"/>
</dbReference>
<dbReference type="RefSeq" id="WP_137814437.1">
    <property type="nucleotide sequence ID" value="NZ_BJFL01000013.1"/>
</dbReference>
<sequence length="258" mass="28025">MTPGSISLPVAAVDILWEQLRLGGPVFPFEIPHHGRTYEERARIRAAVLADLESRRLAHRGRVEPEVEDALTLLARSRSAVSAIALLDTTSERKLLARAGATGERAVLAVLDERALRLDRLRAVDLVAAVVGLLPKVPAGAGHSVTISPAVDMPRPAHENLMRGGAPRRASHAAQLGVAQEIMRRPRLRVGQFAAYAMDRNGHVLRSPELAWFDVESGRYVILSTRARDGHDWVTIAPAGSRQIARQLGEMLAAVSPK</sequence>
<reference evidence="6" key="1">
    <citation type="submission" date="2019-04" db="EMBL/GenBank/DDBJ databases">
        <title>Draft genome sequence of Pseudonocardiaceae bacterium SL3-2-4.</title>
        <authorList>
            <person name="Ningsih F."/>
            <person name="Yokota A."/>
            <person name="Sakai Y."/>
            <person name="Nanatani K."/>
            <person name="Yabe S."/>
            <person name="Oetari A."/>
            <person name="Sjamsuridzal W."/>
        </authorList>
    </citation>
    <scope>NUCLEOTIDE SEQUENCE [LARGE SCALE GENOMIC DNA]</scope>
    <source>
        <strain evidence="6">SL3-2-4</strain>
    </source>
</reference>
<organism evidence="5 6">
    <name type="scientific">Gandjariella thermophila</name>
    <dbReference type="NCBI Taxonomy" id="1931992"/>
    <lineage>
        <taxon>Bacteria</taxon>
        <taxon>Bacillati</taxon>
        <taxon>Actinomycetota</taxon>
        <taxon>Actinomycetes</taxon>
        <taxon>Pseudonocardiales</taxon>
        <taxon>Pseudonocardiaceae</taxon>
        <taxon>Gandjariella</taxon>
    </lineage>
</organism>
<dbReference type="EMBL" id="BJFL01000013">
    <property type="protein sequence ID" value="GDY31370.1"/>
    <property type="molecule type" value="Genomic_DNA"/>
</dbReference>
<evidence type="ECO:0000313" key="5">
    <source>
        <dbReference type="EMBL" id="GDY31370.1"/>
    </source>
</evidence>
<dbReference type="Pfam" id="PF14011">
    <property type="entry name" value="ESX-1_EspG"/>
    <property type="match status" value="1"/>
</dbReference>
<keyword evidence="4" id="KW-0143">Chaperone</keyword>
<accession>A0A4D4J8M7</accession>
<name>A0A4D4J8M7_9PSEU</name>
<proteinExistence type="inferred from homology"/>
<evidence type="ECO:0000256" key="1">
    <source>
        <dbReference type="ARBA" id="ARBA00004496"/>
    </source>
</evidence>
<comment type="caution">
    <text evidence="5">The sequence shown here is derived from an EMBL/GenBank/DDBJ whole genome shotgun (WGS) entry which is preliminary data.</text>
</comment>
<dbReference type="OrthoDB" id="5175124at2"/>
<evidence type="ECO:0000313" key="6">
    <source>
        <dbReference type="Proteomes" id="UP000298860"/>
    </source>
</evidence>
<gene>
    <name evidence="5" type="ORF">GTS_30030</name>
</gene>
<protein>
    <submittedName>
        <fullName evidence="5">ESX secretion-associated protein EspG</fullName>
    </submittedName>
</protein>
<evidence type="ECO:0000256" key="4">
    <source>
        <dbReference type="ARBA" id="ARBA00023186"/>
    </source>
</evidence>
<keyword evidence="6" id="KW-1185">Reference proteome</keyword>
<dbReference type="AlphaFoldDB" id="A0A4D4J8M7"/>
<evidence type="ECO:0000256" key="3">
    <source>
        <dbReference type="ARBA" id="ARBA00022490"/>
    </source>
</evidence>
<keyword evidence="3" id="KW-0963">Cytoplasm</keyword>
<comment type="similarity">
    <text evidence="2">Belongs to the EspG family.</text>
</comment>
<evidence type="ECO:0000256" key="2">
    <source>
        <dbReference type="ARBA" id="ARBA00006411"/>
    </source>
</evidence>
<dbReference type="InterPro" id="IPR025734">
    <property type="entry name" value="EspG"/>
</dbReference>